<dbReference type="GO" id="GO:0042254">
    <property type="term" value="P:ribosome biogenesis"/>
    <property type="evidence" value="ECO:0007669"/>
    <property type="project" value="InterPro"/>
</dbReference>
<dbReference type="InterPro" id="IPR036324">
    <property type="entry name" value="Mn/Fe_SOD_N_sf"/>
</dbReference>
<proteinExistence type="inferred from homology"/>
<keyword evidence="12" id="KW-1185">Reference proteome</keyword>
<dbReference type="EMBL" id="CAIX01000093">
    <property type="protein sequence ID" value="CCI45231.1"/>
    <property type="molecule type" value="Genomic_DNA"/>
</dbReference>
<dbReference type="PANTHER" id="PTHR43595">
    <property type="entry name" value="37S RIBOSOMAL PROTEIN S26, MITOCHONDRIAL"/>
    <property type="match status" value="1"/>
</dbReference>
<keyword evidence="6" id="KW-0560">Oxidoreductase</keyword>
<dbReference type="InterPro" id="IPR036314">
    <property type="entry name" value="SOD_C_sf"/>
</dbReference>
<dbReference type="Pfam" id="PF04410">
    <property type="entry name" value="Gar1"/>
    <property type="match status" value="1"/>
</dbReference>
<evidence type="ECO:0000256" key="8">
    <source>
        <dbReference type="SAM" id="MobiDB-lite"/>
    </source>
</evidence>
<dbReference type="Proteomes" id="UP000053237">
    <property type="component" value="Unassembled WGS sequence"/>
</dbReference>
<feature type="region of interest" description="Disordered" evidence="8">
    <location>
        <begin position="278"/>
        <end position="304"/>
    </location>
</feature>
<feature type="domain" description="Manganese/iron superoxide dismutase N-terminal" evidence="9">
    <location>
        <begin position="1"/>
        <end position="63"/>
    </location>
</feature>
<sequence length="628" mass="70392">MNIHHTKHHQAYINNINAYIKSDKGTGLQNKSILEVVKSATDAPVRNNGGGHYNHSLFWTCMAAPGSTNTAPHGALKSKIDQDFGSFDTMVEKFNQAAATRFGSGWAWLAVNAEGKLAITSTPNQDNPLMPHTDEPMIPILGLDVWEHAYYLKHQNRRAEYISAFWNVTNWDKVVEYYDNFASKDDPTQQIACIDVVVENDASEEGEIEEDESCRPTNCTNLSTQKGISSQRQYTDLEIAAQYASFDMDAVSAEFASAAIKPEPEGRLVERIPMPDSSTLTKIKVENGGNDSDTSLSDENEEEDEKCVLAATIEAKIKREEDTISLPPRTTNEIDPVPVQVPSIELKSDCPLSTCGTILNICKDALSITIQGEAQSKPLNEGSIVCLQDRTILGCIDEIFGPVVRPMYLVRFASLDQIPQHITVGMPIYFSTEQAKFILPSTLHVKGSDASNRYDEEVEQQEFSDDDEEAAIKKANRKRNRGVENAANGTNQSRAESRGHYVTPRHSTRQAPNAHGRERRYDRELYPNQNAQHNYPPQYFPHHAPYPPHLHPVHSHSHPGHMQGPSPSYPPRPFYPVVSSQQWYEGQPHYPYPMHPDQAYHPSQAHPNSHAASYPYPYDSDPSRYRGR</sequence>
<dbReference type="InterPro" id="IPR001189">
    <property type="entry name" value="Mn/Fe_SOD"/>
</dbReference>
<feature type="region of interest" description="Disordered" evidence="8">
    <location>
        <begin position="541"/>
        <end position="571"/>
    </location>
</feature>
<feature type="domain" description="Manganese/iron superoxide dismutase C-terminal" evidence="10">
    <location>
        <begin position="72"/>
        <end position="175"/>
    </location>
</feature>
<keyword evidence="7" id="KW-0408">Iron</keyword>
<dbReference type="InterPro" id="IPR007504">
    <property type="entry name" value="H/ACA_rnp_Gar1/Naf1"/>
</dbReference>
<dbReference type="STRING" id="65357.A0A024GEN1"/>
<dbReference type="PRINTS" id="PR01703">
    <property type="entry name" value="MNSODISMTASE"/>
</dbReference>
<dbReference type="Gene3D" id="1.10.287.990">
    <property type="entry name" value="Fe,Mn superoxide dismutase (SOD) domain"/>
    <property type="match status" value="1"/>
</dbReference>
<dbReference type="AlphaFoldDB" id="A0A024GEN1"/>
<dbReference type="PROSITE" id="PS00088">
    <property type="entry name" value="SOD_MN"/>
    <property type="match status" value="1"/>
</dbReference>
<dbReference type="InterPro" id="IPR019831">
    <property type="entry name" value="Mn/Fe_SOD_N"/>
</dbReference>
<gene>
    <name evidence="11" type="ORF">BN9_061040</name>
</gene>
<dbReference type="SUPFAM" id="SSF50447">
    <property type="entry name" value="Translation proteins"/>
    <property type="match status" value="1"/>
</dbReference>
<evidence type="ECO:0000256" key="1">
    <source>
        <dbReference type="ARBA" id="ARBA00001962"/>
    </source>
</evidence>
<comment type="cofactor">
    <cofactor evidence="1">
        <name>Fe cation</name>
        <dbReference type="ChEBI" id="CHEBI:24875"/>
    </cofactor>
</comment>
<evidence type="ECO:0000256" key="4">
    <source>
        <dbReference type="ARBA" id="ARBA00014767"/>
    </source>
</evidence>
<dbReference type="Pfam" id="PF00081">
    <property type="entry name" value="Sod_Fe_N"/>
    <property type="match status" value="1"/>
</dbReference>
<dbReference type="GO" id="GO:0001522">
    <property type="term" value="P:pseudouridine synthesis"/>
    <property type="evidence" value="ECO:0007669"/>
    <property type="project" value="InterPro"/>
</dbReference>
<dbReference type="Pfam" id="PF02777">
    <property type="entry name" value="Sod_Fe_C"/>
    <property type="match status" value="1"/>
</dbReference>
<dbReference type="GO" id="GO:0004784">
    <property type="term" value="F:superoxide dismutase activity"/>
    <property type="evidence" value="ECO:0007669"/>
    <property type="project" value="UniProtKB-EC"/>
</dbReference>
<dbReference type="EC" id="1.15.1.1" evidence="3"/>
<dbReference type="GO" id="GO:0046872">
    <property type="term" value="F:metal ion binding"/>
    <property type="evidence" value="ECO:0007669"/>
    <property type="project" value="UniProtKB-KW"/>
</dbReference>
<dbReference type="PANTHER" id="PTHR43595:SF2">
    <property type="entry name" value="SMALL RIBOSOMAL SUBUNIT PROTEIN MS42"/>
    <property type="match status" value="1"/>
</dbReference>
<dbReference type="Gene3D" id="3.55.40.20">
    <property type="entry name" value="Iron/manganese superoxide dismutase, C-terminal domain"/>
    <property type="match status" value="1"/>
</dbReference>
<comment type="similarity">
    <text evidence="2">Belongs to the iron/manganese superoxide dismutase family.</text>
</comment>
<evidence type="ECO:0000259" key="10">
    <source>
        <dbReference type="Pfam" id="PF02777"/>
    </source>
</evidence>
<dbReference type="InterPro" id="IPR019832">
    <property type="entry name" value="Mn/Fe_SOD_C"/>
</dbReference>
<dbReference type="InterPro" id="IPR019833">
    <property type="entry name" value="Mn/Fe_SOD_BS"/>
</dbReference>
<comment type="caution">
    <text evidence="11">The sequence shown here is derived from an EMBL/GenBank/DDBJ whole genome shotgun (WGS) entry which is preliminary data.</text>
</comment>
<dbReference type="Gene3D" id="2.40.10.230">
    <property type="entry name" value="Probable tRNA pseudouridine synthase domain"/>
    <property type="match status" value="1"/>
</dbReference>
<dbReference type="InterPro" id="IPR009000">
    <property type="entry name" value="Transl_B-barrel_sf"/>
</dbReference>
<reference evidence="11 12" key="1">
    <citation type="submission" date="2012-05" db="EMBL/GenBank/DDBJ databases">
        <title>Recombination and specialization in a pathogen metapopulation.</title>
        <authorList>
            <person name="Gardiner A."/>
            <person name="Kemen E."/>
            <person name="Schultz-Larsen T."/>
            <person name="MacLean D."/>
            <person name="Van Oosterhout C."/>
            <person name="Jones J.D.G."/>
        </authorList>
    </citation>
    <scope>NUCLEOTIDE SEQUENCE [LARGE SCALE GENOMIC DNA]</scope>
    <source>
        <strain evidence="11 12">Ac Nc2</strain>
    </source>
</reference>
<protein>
    <recommendedName>
        <fullName evidence="4">Superoxide dismutase [Fe]</fullName>
        <ecNumber evidence="3">1.15.1.1</ecNumber>
    </recommendedName>
</protein>
<dbReference type="InterPro" id="IPR038664">
    <property type="entry name" value="Gar1/Naf1_Cbf5-bd_sf"/>
</dbReference>
<accession>A0A024GEN1</accession>
<organism evidence="11 12">
    <name type="scientific">Albugo candida</name>
    <dbReference type="NCBI Taxonomy" id="65357"/>
    <lineage>
        <taxon>Eukaryota</taxon>
        <taxon>Sar</taxon>
        <taxon>Stramenopiles</taxon>
        <taxon>Oomycota</taxon>
        <taxon>Peronosporomycetes</taxon>
        <taxon>Albuginales</taxon>
        <taxon>Albuginaceae</taxon>
        <taxon>Albugo</taxon>
    </lineage>
</organism>
<feature type="region of interest" description="Disordered" evidence="8">
    <location>
        <begin position="476"/>
        <end position="519"/>
    </location>
</feature>
<dbReference type="OrthoDB" id="239262at2759"/>
<dbReference type="InParanoid" id="A0A024GEN1"/>
<dbReference type="GO" id="GO:0005737">
    <property type="term" value="C:cytoplasm"/>
    <property type="evidence" value="ECO:0007669"/>
    <property type="project" value="TreeGrafter"/>
</dbReference>
<dbReference type="SUPFAM" id="SSF54719">
    <property type="entry name" value="Fe,Mn superoxide dismutase (SOD), C-terminal domain"/>
    <property type="match status" value="1"/>
</dbReference>
<evidence type="ECO:0000256" key="5">
    <source>
        <dbReference type="ARBA" id="ARBA00022723"/>
    </source>
</evidence>
<evidence type="ECO:0000256" key="6">
    <source>
        <dbReference type="ARBA" id="ARBA00023002"/>
    </source>
</evidence>
<evidence type="ECO:0000256" key="3">
    <source>
        <dbReference type="ARBA" id="ARBA00012682"/>
    </source>
</evidence>
<feature type="region of interest" description="Disordered" evidence="8">
    <location>
        <begin position="588"/>
        <end position="628"/>
    </location>
</feature>
<keyword evidence="5" id="KW-0479">Metal-binding</keyword>
<name>A0A024GEN1_9STRA</name>
<dbReference type="FunFam" id="3.55.40.20:FF:000001">
    <property type="entry name" value="Superoxide dismutase"/>
    <property type="match status" value="1"/>
</dbReference>
<dbReference type="SUPFAM" id="SSF46609">
    <property type="entry name" value="Fe,Mn superoxide dismutase (SOD), N-terminal domain"/>
    <property type="match status" value="1"/>
</dbReference>
<evidence type="ECO:0000313" key="12">
    <source>
        <dbReference type="Proteomes" id="UP000053237"/>
    </source>
</evidence>
<evidence type="ECO:0000256" key="7">
    <source>
        <dbReference type="ARBA" id="ARBA00023004"/>
    </source>
</evidence>
<evidence type="ECO:0000256" key="2">
    <source>
        <dbReference type="ARBA" id="ARBA00008714"/>
    </source>
</evidence>
<evidence type="ECO:0000313" key="11">
    <source>
        <dbReference type="EMBL" id="CCI45231.1"/>
    </source>
</evidence>
<evidence type="ECO:0000259" key="9">
    <source>
        <dbReference type="Pfam" id="PF00081"/>
    </source>
</evidence>